<keyword evidence="7" id="KW-1185">Reference proteome</keyword>
<name>A0A8J4UGF7_CLAMG</name>
<keyword evidence="3 4" id="KW-0472">Membrane</keyword>
<dbReference type="PANTHER" id="PTHR44809">
    <property type="match status" value="1"/>
</dbReference>
<reference evidence="6" key="1">
    <citation type="submission" date="2020-07" db="EMBL/GenBank/DDBJ databases">
        <title>Clarias magur genome sequencing, assembly and annotation.</title>
        <authorList>
            <person name="Kushwaha B."/>
            <person name="Kumar R."/>
            <person name="Das P."/>
            <person name="Joshi C.G."/>
            <person name="Kumar D."/>
            <person name="Nagpure N.S."/>
            <person name="Pandey M."/>
            <person name="Agarwal S."/>
            <person name="Srivastava S."/>
            <person name="Singh M."/>
            <person name="Sahoo L."/>
            <person name="Jayasankar P."/>
            <person name="Meher P.K."/>
            <person name="Koringa P.G."/>
            <person name="Iquebal M.A."/>
            <person name="Das S.P."/>
            <person name="Bit A."/>
            <person name="Patnaik S."/>
            <person name="Patel N."/>
            <person name="Shah T.M."/>
            <person name="Hinsu A."/>
            <person name="Jena J.K."/>
        </authorList>
    </citation>
    <scope>NUCLEOTIDE SEQUENCE</scope>
    <source>
        <strain evidence="6">CIFAMagur01</strain>
        <tissue evidence="6">Testis</tissue>
    </source>
</reference>
<feature type="transmembrane region" description="Helical" evidence="4">
    <location>
        <begin position="141"/>
        <end position="157"/>
    </location>
</feature>
<keyword evidence="4" id="KW-1133">Transmembrane helix</keyword>
<feature type="transmembrane region" description="Helical" evidence="4">
    <location>
        <begin position="25"/>
        <end position="46"/>
    </location>
</feature>
<feature type="domain" description="DUF1736" evidence="5">
    <location>
        <begin position="284"/>
        <end position="354"/>
    </location>
</feature>
<evidence type="ECO:0000259" key="5">
    <source>
        <dbReference type="Pfam" id="PF08409"/>
    </source>
</evidence>
<dbReference type="PANTHER" id="PTHR44809:SF1">
    <property type="entry name" value="PROTEIN O-MANNOSYL-TRANSFERASE TMTC1"/>
    <property type="match status" value="1"/>
</dbReference>
<evidence type="ECO:0000256" key="3">
    <source>
        <dbReference type="ARBA" id="ARBA00023136"/>
    </source>
</evidence>
<keyword evidence="4 6" id="KW-0812">Transmembrane</keyword>
<dbReference type="Proteomes" id="UP000727407">
    <property type="component" value="Unassembled WGS sequence"/>
</dbReference>
<feature type="transmembrane region" description="Helical" evidence="4">
    <location>
        <begin position="163"/>
        <end position="183"/>
    </location>
</feature>
<feature type="transmembrane region" description="Helical" evidence="4">
    <location>
        <begin position="222"/>
        <end position="243"/>
    </location>
</feature>
<comment type="caution">
    <text evidence="6">The sequence shown here is derived from an EMBL/GenBank/DDBJ whole genome shotgun (WGS) entry which is preliminary data.</text>
</comment>
<evidence type="ECO:0000256" key="2">
    <source>
        <dbReference type="ARBA" id="ARBA00022803"/>
    </source>
</evidence>
<dbReference type="InterPro" id="IPR052943">
    <property type="entry name" value="TMTC_O-mannosyl-trnsfr"/>
</dbReference>
<feature type="transmembrane region" description="Helical" evidence="4">
    <location>
        <begin position="111"/>
        <end position="129"/>
    </location>
</feature>
<proteinExistence type="predicted"/>
<keyword evidence="2" id="KW-0802">TPR repeat</keyword>
<dbReference type="AlphaFoldDB" id="A0A8J4UGF7"/>
<feature type="transmembrane region" description="Helical" evidence="4">
    <location>
        <begin position="348"/>
        <end position="367"/>
    </location>
</feature>
<dbReference type="GO" id="GO:0035269">
    <property type="term" value="P:protein O-linked glycosylation via mannose"/>
    <property type="evidence" value="ECO:0007669"/>
    <property type="project" value="TreeGrafter"/>
</dbReference>
<evidence type="ECO:0000256" key="4">
    <source>
        <dbReference type="SAM" id="Phobius"/>
    </source>
</evidence>
<feature type="transmembrane region" description="Helical" evidence="4">
    <location>
        <begin position="195"/>
        <end position="216"/>
    </location>
</feature>
<dbReference type="InterPro" id="IPR013618">
    <property type="entry name" value="TMTC_DUF1736"/>
</dbReference>
<feature type="transmembrane region" description="Helical" evidence="4">
    <location>
        <begin position="306"/>
        <end position="328"/>
    </location>
</feature>
<feature type="non-terminal residue" evidence="6">
    <location>
        <position position="405"/>
    </location>
</feature>
<dbReference type="Pfam" id="PF08409">
    <property type="entry name" value="TMTC_DUF1736"/>
    <property type="match status" value="1"/>
</dbReference>
<evidence type="ECO:0000256" key="1">
    <source>
        <dbReference type="ARBA" id="ARBA00022737"/>
    </source>
</evidence>
<evidence type="ECO:0000313" key="6">
    <source>
        <dbReference type="EMBL" id="KAF5897177.1"/>
    </source>
</evidence>
<dbReference type="GO" id="GO:0000030">
    <property type="term" value="F:mannosyltransferase activity"/>
    <property type="evidence" value="ECO:0007669"/>
    <property type="project" value="TreeGrafter"/>
</dbReference>
<feature type="transmembrane region" description="Helical" evidence="4">
    <location>
        <begin position="264"/>
        <end position="286"/>
    </location>
</feature>
<keyword evidence="1" id="KW-0677">Repeat</keyword>
<dbReference type="EMBL" id="QNUK01000245">
    <property type="protein sequence ID" value="KAF5897177.1"/>
    <property type="molecule type" value="Genomic_DNA"/>
</dbReference>
<protein>
    <submittedName>
        <fullName evidence="6">Transmembrane and TPR repeat-containing protein 1-like</fullName>
    </submittedName>
</protein>
<organism evidence="6 7">
    <name type="scientific">Clarias magur</name>
    <name type="common">Asian catfish</name>
    <name type="synonym">Macropteronotus magur</name>
    <dbReference type="NCBI Taxonomy" id="1594786"/>
    <lineage>
        <taxon>Eukaryota</taxon>
        <taxon>Metazoa</taxon>
        <taxon>Chordata</taxon>
        <taxon>Craniata</taxon>
        <taxon>Vertebrata</taxon>
        <taxon>Euteleostomi</taxon>
        <taxon>Actinopterygii</taxon>
        <taxon>Neopterygii</taxon>
        <taxon>Teleostei</taxon>
        <taxon>Ostariophysi</taxon>
        <taxon>Siluriformes</taxon>
        <taxon>Clariidae</taxon>
        <taxon>Clarias</taxon>
    </lineage>
</organism>
<sequence length="405" mass="44601">MTACSTGTGRSRGARAQEERPRCPSALLAHGALLAACALCYSNALWGEFVHDDVWAIVNNPDVRPGSSLLSIFTDDFWGKRMADNTSHKSYRPLCVLTFKLNIVLGGMTPFYFHLVNVCLHCIVTALLMHTCKHYVFQDGRLAFLTALLFAVHPIHTEAVSGIVGRADVLACMLFLLAFLSYIRSLSACGVSDCVPSTASPCSLALCLFLGTSAMLVKETGITVFGVCVLYDGLVLCREPLFAHLSRSKLKELIRVSQPFIKRTCVVSVYVLLILSARLWVMGGSMPLFSEQDNPASFSPFLLTRFLTYCYLLAFNAWLLLAPIVLCYDWQVGSIPLVESLWDSRNMAAVMLALGMLALCLHCVTSLQDRVTSVSAAMATNGDHRRRYCHRPPHDRDATTPFNSV</sequence>
<dbReference type="OrthoDB" id="66906at2759"/>
<evidence type="ECO:0000313" key="7">
    <source>
        <dbReference type="Proteomes" id="UP000727407"/>
    </source>
</evidence>
<accession>A0A8J4UGF7</accession>
<gene>
    <name evidence="6" type="primary">tmtc1</name>
    <name evidence="6" type="ORF">DAT39_013097</name>
</gene>